<dbReference type="PRINTS" id="PR00722">
    <property type="entry name" value="CHYMOTRYPSIN"/>
</dbReference>
<protein>
    <submittedName>
        <fullName evidence="13">Chymotrypsin-like protease CTRL-1</fullName>
    </submittedName>
</protein>
<dbReference type="OrthoDB" id="5565075at2759"/>
<keyword evidence="6" id="KW-0720">Serine protease</keyword>
<evidence type="ECO:0000256" key="2">
    <source>
        <dbReference type="ARBA" id="ARBA00022525"/>
    </source>
</evidence>
<dbReference type="Pfam" id="PF00089">
    <property type="entry name" value="Trypsin"/>
    <property type="match status" value="1"/>
</dbReference>
<keyword evidence="8" id="KW-1015">Disulfide bond</keyword>
<gene>
    <name evidence="13" type="primary">LOC105271194</name>
</gene>
<dbReference type="GO" id="GO:0005576">
    <property type="term" value="C:extracellular region"/>
    <property type="evidence" value="ECO:0007669"/>
    <property type="project" value="UniProtKB-SubCell"/>
</dbReference>
<dbReference type="GO" id="GO:0004252">
    <property type="term" value="F:serine-type endopeptidase activity"/>
    <property type="evidence" value="ECO:0007669"/>
    <property type="project" value="InterPro"/>
</dbReference>
<reference evidence="13" key="1">
    <citation type="submission" date="2025-08" db="UniProtKB">
        <authorList>
            <consortium name="RefSeq"/>
        </authorList>
    </citation>
    <scope>IDENTIFICATION</scope>
    <source>
        <strain evidence="13">USDA-PBARC FA_bdor</strain>
        <tissue evidence="13">Whole organism</tissue>
    </source>
</reference>
<keyword evidence="4 10" id="KW-0732">Signal</keyword>
<evidence type="ECO:0000313" key="12">
    <source>
        <dbReference type="Proteomes" id="UP000694866"/>
    </source>
</evidence>
<evidence type="ECO:0000256" key="10">
    <source>
        <dbReference type="SAM" id="SignalP"/>
    </source>
</evidence>
<dbReference type="GeneID" id="105271194"/>
<dbReference type="GO" id="GO:0006508">
    <property type="term" value="P:proteolysis"/>
    <property type="evidence" value="ECO:0007669"/>
    <property type="project" value="UniProtKB-KW"/>
</dbReference>
<dbReference type="Gene3D" id="2.40.10.10">
    <property type="entry name" value="Trypsin-like serine proteases"/>
    <property type="match status" value="1"/>
</dbReference>
<keyword evidence="2" id="KW-0964">Secreted</keyword>
<dbReference type="InterPro" id="IPR001254">
    <property type="entry name" value="Trypsin_dom"/>
</dbReference>
<dbReference type="SMART" id="SM00020">
    <property type="entry name" value="Tryp_SPc"/>
    <property type="match status" value="1"/>
</dbReference>
<organism evidence="12 13">
    <name type="scientific">Fopius arisanus</name>
    <dbReference type="NCBI Taxonomy" id="64838"/>
    <lineage>
        <taxon>Eukaryota</taxon>
        <taxon>Metazoa</taxon>
        <taxon>Ecdysozoa</taxon>
        <taxon>Arthropoda</taxon>
        <taxon>Hexapoda</taxon>
        <taxon>Insecta</taxon>
        <taxon>Pterygota</taxon>
        <taxon>Neoptera</taxon>
        <taxon>Endopterygota</taxon>
        <taxon>Hymenoptera</taxon>
        <taxon>Apocrita</taxon>
        <taxon>Ichneumonoidea</taxon>
        <taxon>Braconidae</taxon>
        <taxon>Opiinae</taxon>
        <taxon>Fopius</taxon>
    </lineage>
</organism>
<dbReference type="InterPro" id="IPR018114">
    <property type="entry name" value="TRYPSIN_HIS"/>
</dbReference>
<accession>A0A9R1TJR9</accession>
<comment type="similarity">
    <text evidence="9">Belongs to the peptidase S1 family. CLIP subfamily.</text>
</comment>
<feature type="chain" id="PRO_5040187251" evidence="10">
    <location>
        <begin position="25"/>
        <end position="285"/>
    </location>
</feature>
<dbReference type="InterPro" id="IPR051487">
    <property type="entry name" value="Ser/Thr_Proteases_Immune/Dev"/>
</dbReference>
<dbReference type="FunFam" id="2.40.10.10:FF:000146">
    <property type="entry name" value="Serine protease 53"/>
    <property type="match status" value="1"/>
</dbReference>
<evidence type="ECO:0000256" key="1">
    <source>
        <dbReference type="ARBA" id="ARBA00004613"/>
    </source>
</evidence>
<evidence type="ECO:0000256" key="6">
    <source>
        <dbReference type="ARBA" id="ARBA00022825"/>
    </source>
</evidence>
<dbReference type="PROSITE" id="PS00134">
    <property type="entry name" value="TRYPSIN_HIS"/>
    <property type="match status" value="1"/>
</dbReference>
<dbReference type="SUPFAM" id="SSF50494">
    <property type="entry name" value="Trypsin-like serine proteases"/>
    <property type="match status" value="1"/>
</dbReference>
<proteinExistence type="inferred from homology"/>
<keyword evidence="3" id="KW-0645">Protease</keyword>
<dbReference type="PROSITE" id="PS50240">
    <property type="entry name" value="TRYPSIN_DOM"/>
    <property type="match status" value="1"/>
</dbReference>
<evidence type="ECO:0000256" key="5">
    <source>
        <dbReference type="ARBA" id="ARBA00022801"/>
    </source>
</evidence>
<evidence type="ECO:0000259" key="11">
    <source>
        <dbReference type="PROSITE" id="PS50240"/>
    </source>
</evidence>
<dbReference type="CDD" id="cd00190">
    <property type="entry name" value="Tryp_SPc"/>
    <property type="match status" value="1"/>
</dbReference>
<evidence type="ECO:0000256" key="8">
    <source>
        <dbReference type="ARBA" id="ARBA00023157"/>
    </source>
</evidence>
<dbReference type="PANTHER" id="PTHR24256">
    <property type="entry name" value="TRYPTASE-RELATED"/>
    <property type="match status" value="1"/>
</dbReference>
<sequence>MQLQAIILEFAIYGILCLNSGVDASINSSTQQKHLPSQNISNGDEILGISGGHYAEIGQFPWMAIVHQLLEEGVFMCSGSIISDRWVLTAGHCIVRSPQIFMVIFGETDKKNIRRRYYRGPGVAMWTTRAVLHPQYAEFFNDIGLLYMPRKIPFSATIQPIYMAGPRFQYVSLAGTTAVIAGWGQTENFRGESRLLKWGQLQIISNYWCSQFLSITESNICTAARTESDTCQGDSGAPLVINDGGYNIVVGIVSYGETDCPSSAPGVFTRISSFTNWIARVTNIM</sequence>
<dbReference type="InterPro" id="IPR043504">
    <property type="entry name" value="Peptidase_S1_PA_chymotrypsin"/>
</dbReference>
<keyword evidence="12" id="KW-1185">Reference proteome</keyword>
<evidence type="ECO:0000256" key="4">
    <source>
        <dbReference type="ARBA" id="ARBA00022729"/>
    </source>
</evidence>
<feature type="domain" description="Peptidase S1" evidence="11">
    <location>
        <begin position="49"/>
        <end position="283"/>
    </location>
</feature>
<feature type="signal peptide" evidence="10">
    <location>
        <begin position="1"/>
        <end position="24"/>
    </location>
</feature>
<comment type="subcellular location">
    <subcellularLocation>
        <location evidence="1">Secreted</location>
    </subcellularLocation>
</comment>
<dbReference type="Proteomes" id="UP000694866">
    <property type="component" value="Unplaced"/>
</dbReference>
<evidence type="ECO:0000256" key="7">
    <source>
        <dbReference type="ARBA" id="ARBA00023145"/>
    </source>
</evidence>
<dbReference type="InterPro" id="IPR001314">
    <property type="entry name" value="Peptidase_S1A"/>
</dbReference>
<evidence type="ECO:0000256" key="3">
    <source>
        <dbReference type="ARBA" id="ARBA00022670"/>
    </source>
</evidence>
<name>A0A9R1TJR9_9HYME</name>
<keyword evidence="5" id="KW-0378">Hydrolase</keyword>
<dbReference type="RefSeq" id="XP_011310877.1">
    <property type="nucleotide sequence ID" value="XM_011312575.1"/>
</dbReference>
<dbReference type="KEGG" id="fas:105271194"/>
<evidence type="ECO:0000313" key="13">
    <source>
        <dbReference type="RefSeq" id="XP_011310877.1"/>
    </source>
</evidence>
<dbReference type="AlphaFoldDB" id="A0A9R1TJR9"/>
<evidence type="ECO:0000256" key="9">
    <source>
        <dbReference type="ARBA" id="ARBA00024195"/>
    </source>
</evidence>
<dbReference type="InterPro" id="IPR009003">
    <property type="entry name" value="Peptidase_S1_PA"/>
</dbReference>
<keyword evidence="7" id="KW-0865">Zymogen</keyword>